<dbReference type="InterPro" id="IPR014105">
    <property type="entry name" value="Carotenoid/retinoid_OxRdtase"/>
</dbReference>
<feature type="domain" description="Amine oxidase" evidence="7">
    <location>
        <begin position="17"/>
        <end position="490"/>
    </location>
</feature>
<proteinExistence type="inferred from homology"/>
<dbReference type="InterPro" id="IPR002937">
    <property type="entry name" value="Amino_oxidase"/>
</dbReference>
<comment type="similarity">
    <text evidence="2 5">Belongs to the carotenoid/retinoid oxidoreductase family.</text>
</comment>
<feature type="chain" id="PRO_5021705893" evidence="6">
    <location>
        <begin position="27"/>
        <end position="496"/>
    </location>
</feature>
<keyword evidence="9" id="KW-1185">Reference proteome</keyword>
<comment type="pathway">
    <text evidence="1 5">Carotenoid biosynthesis.</text>
</comment>
<sequence>MNTGNLRKRIAVIGAGFSGLSAAAYAAKSGNEVHVFEKHDRPGGRARQFVTDEGYVFDMGPSWYWMPDIIEDFFADFDCKTSDFFSLVSLDPQFEMVFSKEKVSVPENNEEIRKLFENIEPGAARQYDKFMKSAQFKYEVGMKEFVTKPCYSWFEFASLKIAGSTLKLDLLSNFRTYVSGYFTDPKLKSLMEFPVIFLGASPKQIPALYSLMNYGGYVLGTKYPMGGFYQLVLAMKKVAEKQGVHFHFNHDVQKINIEKGKAASLTIDGENYEFDAIIASSDYHHTETLIPKSLRNYDKAYWETRTFAPSCLIYYLGIKGKIPHLKHHTLFFENELDNHIDCIYKNKKWPSKPLFYVCCPSKTDPDVAPEGCENLFLLLPLAPGIYDDEQVREKYLTEMLERIEKHTGETDIISRIDYKKSYCVSDFISDYNAYQGNAYGLSNTLSQTAVLKPKIRNKKITNLFYTGQLTVPGPGVPPSVISGKIVAAEVSKLKIK</sequence>
<accession>A0A543EII3</accession>
<dbReference type="InterPro" id="IPR036188">
    <property type="entry name" value="FAD/NAD-bd_sf"/>
</dbReference>
<evidence type="ECO:0000256" key="2">
    <source>
        <dbReference type="ARBA" id="ARBA00006046"/>
    </source>
</evidence>
<dbReference type="EMBL" id="VFPD01000001">
    <property type="protein sequence ID" value="TQM21363.1"/>
    <property type="molecule type" value="Genomic_DNA"/>
</dbReference>
<dbReference type="Gene3D" id="3.50.50.60">
    <property type="entry name" value="FAD/NAD(P)-binding domain"/>
    <property type="match status" value="2"/>
</dbReference>
<name>A0A543EII3_9FLAO</name>
<evidence type="ECO:0000313" key="9">
    <source>
        <dbReference type="Proteomes" id="UP000316437"/>
    </source>
</evidence>
<organism evidence="8 9">
    <name type="scientific">Chryseobacterium aquifrigidense</name>
    <dbReference type="NCBI Taxonomy" id="558021"/>
    <lineage>
        <taxon>Bacteria</taxon>
        <taxon>Pseudomonadati</taxon>
        <taxon>Bacteroidota</taxon>
        <taxon>Flavobacteriia</taxon>
        <taxon>Flavobacteriales</taxon>
        <taxon>Weeksellaceae</taxon>
        <taxon>Chryseobacterium group</taxon>
        <taxon>Chryseobacterium</taxon>
    </lineage>
</organism>
<keyword evidence="6" id="KW-0732">Signal</keyword>
<evidence type="ECO:0000256" key="5">
    <source>
        <dbReference type="RuleBase" id="RU362075"/>
    </source>
</evidence>
<dbReference type="SUPFAM" id="SSF51905">
    <property type="entry name" value="FAD/NAD(P)-binding domain"/>
    <property type="match status" value="1"/>
</dbReference>
<dbReference type="Proteomes" id="UP000316437">
    <property type="component" value="Unassembled WGS sequence"/>
</dbReference>
<dbReference type="GO" id="GO:0016117">
    <property type="term" value="P:carotenoid biosynthetic process"/>
    <property type="evidence" value="ECO:0007669"/>
    <property type="project" value="UniProtKB-KW"/>
</dbReference>
<evidence type="ECO:0000313" key="8">
    <source>
        <dbReference type="EMBL" id="TQM21363.1"/>
    </source>
</evidence>
<evidence type="ECO:0000259" key="7">
    <source>
        <dbReference type="Pfam" id="PF01593"/>
    </source>
</evidence>
<dbReference type="RefSeq" id="WP_142015646.1">
    <property type="nucleotide sequence ID" value="NZ_VFPD01000001.1"/>
</dbReference>
<evidence type="ECO:0000256" key="3">
    <source>
        <dbReference type="ARBA" id="ARBA00022746"/>
    </source>
</evidence>
<dbReference type="GO" id="GO:0016491">
    <property type="term" value="F:oxidoreductase activity"/>
    <property type="evidence" value="ECO:0007669"/>
    <property type="project" value="UniProtKB-KW"/>
</dbReference>
<dbReference type="AlphaFoldDB" id="A0A543EII3"/>
<dbReference type="NCBIfam" id="TIGR02734">
    <property type="entry name" value="crtI_fam"/>
    <property type="match status" value="1"/>
</dbReference>
<keyword evidence="3 5" id="KW-0125">Carotenoid biosynthesis</keyword>
<evidence type="ECO:0000256" key="1">
    <source>
        <dbReference type="ARBA" id="ARBA00004829"/>
    </source>
</evidence>
<evidence type="ECO:0000256" key="4">
    <source>
        <dbReference type="ARBA" id="ARBA00023002"/>
    </source>
</evidence>
<dbReference type="PANTHER" id="PTHR43734:SF1">
    <property type="entry name" value="PHYTOENE DESATURASE"/>
    <property type="match status" value="1"/>
</dbReference>
<comment type="caution">
    <text evidence="8">The sequence shown here is derived from an EMBL/GenBank/DDBJ whole genome shotgun (WGS) entry which is preliminary data.</text>
</comment>
<dbReference type="PANTHER" id="PTHR43734">
    <property type="entry name" value="PHYTOENE DESATURASE"/>
    <property type="match status" value="1"/>
</dbReference>
<feature type="signal peptide" evidence="6">
    <location>
        <begin position="1"/>
        <end position="26"/>
    </location>
</feature>
<dbReference type="Pfam" id="PF01593">
    <property type="entry name" value="Amino_oxidase"/>
    <property type="match status" value="1"/>
</dbReference>
<reference evidence="8 9" key="1">
    <citation type="submission" date="2019-06" db="EMBL/GenBank/DDBJ databases">
        <title>Sorghum-associated microbial communities from plants grown in Nebraska, USA.</title>
        <authorList>
            <person name="Schachtman D."/>
        </authorList>
    </citation>
    <scope>NUCLEOTIDE SEQUENCE [LARGE SCALE GENOMIC DNA]</scope>
    <source>
        <strain evidence="8 9">110</strain>
    </source>
</reference>
<dbReference type="PRINTS" id="PR00419">
    <property type="entry name" value="ADXRDTASE"/>
</dbReference>
<protein>
    <submittedName>
        <fullName evidence="8">Phytoene desaturase</fullName>
    </submittedName>
</protein>
<evidence type="ECO:0000256" key="6">
    <source>
        <dbReference type="SAM" id="SignalP"/>
    </source>
</evidence>
<keyword evidence="4 5" id="KW-0560">Oxidoreductase</keyword>
<gene>
    <name evidence="8" type="ORF">FB551_1050</name>
</gene>